<evidence type="ECO:0000313" key="8">
    <source>
        <dbReference type="Proteomes" id="UP000469559"/>
    </source>
</evidence>
<dbReference type="GO" id="GO:0050660">
    <property type="term" value="F:flavin adenine dinucleotide binding"/>
    <property type="evidence" value="ECO:0007669"/>
    <property type="project" value="InterPro"/>
</dbReference>
<dbReference type="SUPFAM" id="SSF51905">
    <property type="entry name" value="FAD/NAD(P)-binding domain"/>
    <property type="match status" value="1"/>
</dbReference>
<keyword evidence="4" id="KW-0274">FAD</keyword>
<dbReference type="EMBL" id="QGMF01000147">
    <property type="protein sequence ID" value="TVY18781.1"/>
    <property type="molecule type" value="Genomic_DNA"/>
</dbReference>
<comment type="caution">
    <text evidence="7">The sequence shown here is derived from an EMBL/GenBank/DDBJ whole genome shotgun (WGS) entry which is preliminary data.</text>
</comment>
<comment type="cofactor">
    <cofactor evidence="4">
        <name>FAD</name>
        <dbReference type="ChEBI" id="CHEBI:57692"/>
    </cofactor>
</comment>
<evidence type="ECO:0000256" key="1">
    <source>
        <dbReference type="ARBA" id="ARBA00010790"/>
    </source>
</evidence>
<feature type="active site" description="Proton donor" evidence="3">
    <location>
        <position position="551"/>
    </location>
</feature>
<feature type="chain" id="PRO_5035719521" evidence="5">
    <location>
        <begin position="19"/>
        <end position="614"/>
    </location>
</feature>
<sequence length="614" mass="65260">MSFKQLAIHLCLLGGSMASWGFFQGANGSTRLLGSSFGRFATNQTFDYVIVGGGTAGLTLADRLTQNGSLSVAVVEAGSFYEITNSNLSQIPAFDFFYTSSATTGIQPLIDWGIITSPQAQLKNRELHYAQGKCFGGGICRLIAHTYEVSTRGSAGSYQQWADQVDDQSFNFSNILPFFQKSVTFTAPDLAKRGDGGPVLFDPSAYSPSGKPLRVSYANYWAPIATFLRNAFGSLGLQTIAGFNSGNLIGCSEFTSAIDPQAATRSSSETAFLQASITRSNLMLYQQTLANRILFENKMAVGVSVSTAGVPFVLSATKEVILSAGAFRSPQILMISGIGPAEALESLDIPVISDLQGVGQNLNDQPYYGVSVRVNVTTQSALFSDPNFAAQATSDFLDQQKGPLTLPGGSVAAFEKLPQDLRNNLSNATVAELSKFPSDWPELEILPLGSTTAETNDTANYMELTIAVLTTTSRGNVTINSTNASDNPIVSPNWLLTTADQELAVQGFKRARQVIASAGISVGPEFSPGPSVQTDSEILEYIKETIAPIHHASATNAMGKSGDSAAVVDTQGRVFGVSSLRVIDVSIFPFLPPGHPQATVYMLAEKLADDILDG</sequence>
<dbReference type="GO" id="GO:0016614">
    <property type="term" value="F:oxidoreductase activity, acting on CH-OH group of donors"/>
    <property type="evidence" value="ECO:0007669"/>
    <property type="project" value="InterPro"/>
</dbReference>
<feature type="binding site" evidence="4">
    <location>
        <begin position="596"/>
        <end position="597"/>
    </location>
    <ligand>
        <name>FAD</name>
        <dbReference type="ChEBI" id="CHEBI:57692"/>
    </ligand>
</feature>
<accession>A0A8T9BHC1</accession>
<dbReference type="PANTHER" id="PTHR11552">
    <property type="entry name" value="GLUCOSE-METHANOL-CHOLINE GMC OXIDOREDUCTASE"/>
    <property type="match status" value="1"/>
</dbReference>
<dbReference type="PANTHER" id="PTHR11552:SF138">
    <property type="entry name" value="DEHYDROGENASE PKFF-RELATED"/>
    <property type="match status" value="1"/>
</dbReference>
<keyword evidence="2" id="KW-0325">Glycoprotein</keyword>
<dbReference type="InterPro" id="IPR000172">
    <property type="entry name" value="GMC_OxRdtase_N"/>
</dbReference>
<feature type="active site" description="Proton acceptor" evidence="3">
    <location>
        <position position="595"/>
    </location>
</feature>
<evidence type="ECO:0000256" key="5">
    <source>
        <dbReference type="SAM" id="SignalP"/>
    </source>
</evidence>
<dbReference type="InterPro" id="IPR007867">
    <property type="entry name" value="GMC_OxRtase_C"/>
</dbReference>
<dbReference type="Proteomes" id="UP000469559">
    <property type="component" value="Unassembled WGS sequence"/>
</dbReference>
<dbReference type="SUPFAM" id="SSF54373">
    <property type="entry name" value="FAD-linked reductases, C-terminal domain"/>
    <property type="match status" value="1"/>
</dbReference>
<protein>
    <submittedName>
        <fullName evidence="7">Dehydrogenase patE</fullName>
    </submittedName>
</protein>
<dbReference type="PROSITE" id="PS00624">
    <property type="entry name" value="GMC_OXRED_2"/>
    <property type="match status" value="1"/>
</dbReference>
<evidence type="ECO:0000259" key="6">
    <source>
        <dbReference type="PROSITE" id="PS00624"/>
    </source>
</evidence>
<organism evidence="7 8">
    <name type="scientific">Lachnellula arida</name>
    <dbReference type="NCBI Taxonomy" id="1316785"/>
    <lineage>
        <taxon>Eukaryota</taxon>
        <taxon>Fungi</taxon>
        <taxon>Dikarya</taxon>
        <taxon>Ascomycota</taxon>
        <taxon>Pezizomycotina</taxon>
        <taxon>Leotiomycetes</taxon>
        <taxon>Helotiales</taxon>
        <taxon>Lachnaceae</taxon>
        <taxon>Lachnellula</taxon>
    </lineage>
</organism>
<name>A0A8T9BHC1_9HELO</name>
<dbReference type="Gene3D" id="3.30.560.10">
    <property type="entry name" value="Glucose Oxidase, domain 3"/>
    <property type="match status" value="1"/>
</dbReference>
<dbReference type="GO" id="GO:0044550">
    <property type="term" value="P:secondary metabolite biosynthetic process"/>
    <property type="evidence" value="ECO:0007669"/>
    <property type="project" value="TreeGrafter"/>
</dbReference>
<dbReference type="OrthoDB" id="269227at2759"/>
<dbReference type="Pfam" id="PF05199">
    <property type="entry name" value="GMC_oxred_C"/>
    <property type="match status" value="1"/>
</dbReference>
<evidence type="ECO:0000256" key="2">
    <source>
        <dbReference type="ARBA" id="ARBA00023180"/>
    </source>
</evidence>
<dbReference type="Gene3D" id="3.50.50.60">
    <property type="entry name" value="FAD/NAD(P)-binding domain"/>
    <property type="match status" value="1"/>
</dbReference>
<evidence type="ECO:0000256" key="3">
    <source>
        <dbReference type="PIRSR" id="PIRSR000137-1"/>
    </source>
</evidence>
<feature type="domain" description="Glucose-methanol-choline oxidoreductase N-terminal" evidence="6">
    <location>
        <begin position="325"/>
        <end position="339"/>
    </location>
</feature>
<keyword evidence="8" id="KW-1185">Reference proteome</keyword>
<comment type="similarity">
    <text evidence="1">Belongs to the GMC oxidoreductase family.</text>
</comment>
<evidence type="ECO:0000313" key="7">
    <source>
        <dbReference type="EMBL" id="TVY18781.1"/>
    </source>
</evidence>
<keyword evidence="4" id="KW-0285">Flavoprotein</keyword>
<dbReference type="AlphaFoldDB" id="A0A8T9BHC1"/>
<proteinExistence type="inferred from homology"/>
<dbReference type="InterPro" id="IPR012132">
    <property type="entry name" value="GMC_OxRdtase"/>
</dbReference>
<dbReference type="Pfam" id="PF00732">
    <property type="entry name" value="GMC_oxred_N"/>
    <property type="match status" value="1"/>
</dbReference>
<gene>
    <name evidence="7" type="primary">patE_1</name>
    <name evidence="7" type="ORF">LARI1_G004296</name>
</gene>
<reference evidence="7 8" key="1">
    <citation type="submission" date="2018-05" db="EMBL/GenBank/DDBJ databases">
        <title>Whole genome sequencing for identification of molecular markers to develop diagnostic detection tools for the regulated plant pathogen Lachnellula willkommii.</title>
        <authorList>
            <person name="Giroux E."/>
            <person name="Bilodeau G."/>
        </authorList>
    </citation>
    <scope>NUCLEOTIDE SEQUENCE [LARGE SCALE GENOMIC DNA]</scope>
    <source>
        <strain evidence="7 8">CBS 203.66</strain>
    </source>
</reference>
<dbReference type="InterPro" id="IPR036188">
    <property type="entry name" value="FAD/NAD-bd_sf"/>
</dbReference>
<dbReference type="PIRSF" id="PIRSF000137">
    <property type="entry name" value="Alcohol_oxidase"/>
    <property type="match status" value="1"/>
</dbReference>
<keyword evidence="5" id="KW-0732">Signal</keyword>
<feature type="signal peptide" evidence="5">
    <location>
        <begin position="1"/>
        <end position="18"/>
    </location>
</feature>
<evidence type="ECO:0000256" key="4">
    <source>
        <dbReference type="PIRSR" id="PIRSR000137-2"/>
    </source>
</evidence>